<dbReference type="AlphaFoldDB" id="A0A1T4NZZ6"/>
<keyword evidence="7" id="KW-0479">Metal-binding</keyword>
<dbReference type="EMBL" id="FUXM01000009">
    <property type="protein sequence ID" value="SJZ84761.1"/>
    <property type="molecule type" value="Genomic_DNA"/>
</dbReference>
<evidence type="ECO:0000256" key="2">
    <source>
        <dbReference type="ARBA" id="ARBA00022475"/>
    </source>
</evidence>
<evidence type="ECO:0000256" key="6">
    <source>
        <dbReference type="ARBA" id="ARBA00023136"/>
    </source>
</evidence>
<feature type="binding site" evidence="7">
    <location>
        <position position="150"/>
    </location>
    <ligand>
        <name>Mg(2+)</name>
        <dbReference type="ChEBI" id="CHEBI:18420"/>
    </ligand>
</feature>
<evidence type="ECO:0000256" key="3">
    <source>
        <dbReference type="ARBA" id="ARBA00022679"/>
    </source>
</evidence>
<comment type="subcellular location">
    <subcellularLocation>
        <location evidence="1">Cell membrane</location>
        <topology evidence="1">Multi-pass membrane protein</topology>
    </subcellularLocation>
</comment>
<sequence length="345" mass="36845">METMALSLAAAWGMALLTTPLVRKLAFKVGAVDQPNHRKVHARVMPRMGGVAIYLAFAALALLTQGYRPEVWGLILSGGIIVATGCLDDIMEISPKVKLMGQVIAAIVLMAFGVKVSVITNPLDGGVIFLDWWAYPVTLFWLVGISNAVNLIDGLDGLAAGTSVIGAVTMGIVAWQQDPAVAILAWLLAAATLGFMKYNFHPASIFMGDAGSLFLGFALAALSIMGVAKGAFVMSVFVPILLVGVPVLDTTFAIVRRMANGKPIFQADKAHLHHRLMALGLSHKQAVLAIYLIHAIFSLAGILVSFLPARLGWLVLGALTLLAFMGGRWLGVIGRRGYEVHHHRH</sequence>
<dbReference type="GO" id="GO:0071555">
    <property type="term" value="P:cell wall organization"/>
    <property type="evidence" value="ECO:0007669"/>
    <property type="project" value="TreeGrafter"/>
</dbReference>
<feature type="transmembrane region" description="Helical" evidence="8">
    <location>
        <begin position="132"/>
        <end position="151"/>
    </location>
</feature>
<feature type="transmembrane region" description="Helical" evidence="8">
    <location>
        <begin position="6"/>
        <end position="23"/>
    </location>
</feature>
<comment type="cofactor">
    <cofactor evidence="7">
        <name>Mg(2+)</name>
        <dbReference type="ChEBI" id="CHEBI:18420"/>
    </cofactor>
</comment>
<keyword evidence="10" id="KW-1185">Reference proteome</keyword>
<evidence type="ECO:0000256" key="7">
    <source>
        <dbReference type="PIRSR" id="PIRSR600715-1"/>
    </source>
</evidence>
<reference evidence="10" key="1">
    <citation type="submission" date="2017-02" db="EMBL/GenBank/DDBJ databases">
        <authorList>
            <person name="Varghese N."/>
            <person name="Submissions S."/>
        </authorList>
    </citation>
    <scope>NUCLEOTIDE SEQUENCE [LARGE SCALE GENOMIC DNA]</scope>
    <source>
        <strain evidence="10">DSM 16521</strain>
    </source>
</reference>
<accession>A0A1T4NZZ6</accession>
<dbReference type="GO" id="GO:0046872">
    <property type="term" value="F:metal ion binding"/>
    <property type="evidence" value="ECO:0007669"/>
    <property type="project" value="UniProtKB-KW"/>
</dbReference>
<keyword evidence="4 8" id="KW-0812">Transmembrane</keyword>
<keyword evidence="5 8" id="KW-1133">Transmembrane helix</keyword>
<evidence type="ECO:0000256" key="8">
    <source>
        <dbReference type="SAM" id="Phobius"/>
    </source>
</evidence>
<dbReference type="PANTHER" id="PTHR22926:SF3">
    <property type="entry name" value="UNDECAPRENYL-PHOSPHATE ALPHA-N-ACETYLGLUCOSAMINYL 1-PHOSPHATE TRANSFERASE"/>
    <property type="match status" value="1"/>
</dbReference>
<dbReference type="GO" id="GO:0005886">
    <property type="term" value="C:plasma membrane"/>
    <property type="evidence" value="ECO:0007669"/>
    <property type="project" value="UniProtKB-SubCell"/>
</dbReference>
<dbReference type="PROSITE" id="PS01348">
    <property type="entry name" value="MRAY_2"/>
    <property type="match status" value="1"/>
</dbReference>
<feature type="transmembrane region" description="Helical" evidence="8">
    <location>
        <begin position="158"/>
        <end position="175"/>
    </location>
</feature>
<organism evidence="9 10">
    <name type="scientific">Carboxydocella sporoproducens DSM 16521</name>
    <dbReference type="NCBI Taxonomy" id="1121270"/>
    <lineage>
        <taxon>Bacteria</taxon>
        <taxon>Bacillati</taxon>
        <taxon>Bacillota</taxon>
        <taxon>Clostridia</taxon>
        <taxon>Eubacteriales</taxon>
        <taxon>Clostridiales Family XVI. Incertae Sedis</taxon>
        <taxon>Carboxydocella</taxon>
    </lineage>
</organism>
<dbReference type="Pfam" id="PF00953">
    <property type="entry name" value="Glycos_transf_4"/>
    <property type="match status" value="1"/>
</dbReference>
<dbReference type="GO" id="GO:0016780">
    <property type="term" value="F:phosphotransferase activity, for other substituted phosphate groups"/>
    <property type="evidence" value="ECO:0007669"/>
    <property type="project" value="InterPro"/>
</dbReference>
<dbReference type="RefSeq" id="WP_078665176.1">
    <property type="nucleotide sequence ID" value="NZ_FUXM01000009.1"/>
</dbReference>
<dbReference type="CDD" id="cd06853">
    <property type="entry name" value="GT_WecA_like"/>
    <property type="match status" value="1"/>
</dbReference>
<feature type="transmembrane region" description="Helical" evidence="8">
    <location>
        <begin position="313"/>
        <end position="334"/>
    </location>
</feature>
<evidence type="ECO:0000313" key="9">
    <source>
        <dbReference type="EMBL" id="SJZ84761.1"/>
    </source>
</evidence>
<keyword evidence="2" id="KW-1003">Cell membrane</keyword>
<protein>
    <submittedName>
        <fullName evidence="9">UDP-GlcNAc:undecaprenyl-phosphate GlcNAc-1-phosphate transferase</fullName>
    </submittedName>
</protein>
<proteinExistence type="predicted"/>
<name>A0A1T4NZZ6_9FIRM</name>
<evidence type="ECO:0000256" key="5">
    <source>
        <dbReference type="ARBA" id="ARBA00022989"/>
    </source>
</evidence>
<feature type="transmembrane region" description="Helical" evidence="8">
    <location>
        <begin position="99"/>
        <end position="120"/>
    </location>
</feature>
<dbReference type="PANTHER" id="PTHR22926">
    <property type="entry name" value="PHOSPHO-N-ACETYLMURAMOYL-PENTAPEPTIDE-TRANSFERASE"/>
    <property type="match status" value="1"/>
</dbReference>
<feature type="binding site" evidence="7">
    <location>
        <position position="209"/>
    </location>
    <ligand>
        <name>Mg(2+)</name>
        <dbReference type="ChEBI" id="CHEBI:18420"/>
    </ligand>
</feature>
<feature type="transmembrane region" description="Helical" evidence="8">
    <location>
        <begin position="181"/>
        <end position="198"/>
    </location>
</feature>
<keyword evidence="7" id="KW-0460">Magnesium</keyword>
<feature type="transmembrane region" description="Helical" evidence="8">
    <location>
        <begin position="234"/>
        <end position="255"/>
    </location>
</feature>
<keyword evidence="6 8" id="KW-0472">Membrane</keyword>
<dbReference type="OrthoDB" id="9805475at2"/>
<feature type="transmembrane region" description="Helical" evidence="8">
    <location>
        <begin position="71"/>
        <end position="87"/>
    </location>
</feature>
<dbReference type="InterPro" id="IPR018480">
    <property type="entry name" value="PNAcMuramoyl-5peptid_Trfase_CS"/>
</dbReference>
<dbReference type="GO" id="GO:0044038">
    <property type="term" value="P:cell wall macromolecule biosynthetic process"/>
    <property type="evidence" value="ECO:0007669"/>
    <property type="project" value="TreeGrafter"/>
</dbReference>
<evidence type="ECO:0000256" key="4">
    <source>
        <dbReference type="ARBA" id="ARBA00022692"/>
    </source>
</evidence>
<dbReference type="GO" id="GO:0009103">
    <property type="term" value="P:lipopolysaccharide biosynthetic process"/>
    <property type="evidence" value="ECO:0007669"/>
    <property type="project" value="TreeGrafter"/>
</dbReference>
<feature type="transmembrane region" description="Helical" evidence="8">
    <location>
        <begin position="44"/>
        <end position="65"/>
    </location>
</feature>
<feature type="transmembrane region" description="Helical" evidence="8">
    <location>
        <begin position="210"/>
        <end position="228"/>
    </location>
</feature>
<dbReference type="InterPro" id="IPR000715">
    <property type="entry name" value="Glycosyl_transferase_4"/>
</dbReference>
<evidence type="ECO:0000256" key="1">
    <source>
        <dbReference type="ARBA" id="ARBA00004651"/>
    </source>
</evidence>
<dbReference type="Proteomes" id="UP000189933">
    <property type="component" value="Unassembled WGS sequence"/>
</dbReference>
<keyword evidence="3 9" id="KW-0808">Transferase</keyword>
<evidence type="ECO:0000313" key="10">
    <source>
        <dbReference type="Proteomes" id="UP000189933"/>
    </source>
</evidence>
<gene>
    <name evidence="9" type="ORF">SAMN02745885_01087</name>
</gene>
<feature type="transmembrane region" description="Helical" evidence="8">
    <location>
        <begin position="286"/>
        <end position="307"/>
    </location>
</feature>